<dbReference type="InterPro" id="IPR054612">
    <property type="entry name" value="Phage_capsid-like_C"/>
</dbReference>
<proteinExistence type="predicted"/>
<dbReference type="RefSeq" id="WP_234901193.1">
    <property type="nucleotide sequence ID" value="NZ_JAANOW010000001.1"/>
</dbReference>
<comment type="subcellular location">
    <subcellularLocation>
        <location evidence="1">Virion</location>
    </subcellularLocation>
</comment>
<name>A0A7X5TZR4_9MYCO</name>
<dbReference type="Pfam" id="PF05065">
    <property type="entry name" value="Phage_capsid"/>
    <property type="match status" value="1"/>
</dbReference>
<dbReference type="Proteomes" id="UP000547444">
    <property type="component" value="Unassembled WGS sequence"/>
</dbReference>
<dbReference type="EMBL" id="JAANOW010000001">
    <property type="protein sequence ID" value="NIH95720.1"/>
    <property type="molecule type" value="Genomic_DNA"/>
</dbReference>
<comment type="caution">
    <text evidence="3">The sequence shown here is derived from an EMBL/GenBank/DDBJ whole genome shotgun (WGS) entry which is preliminary data.</text>
</comment>
<evidence type="ECO:0000313" key="3">
    <source>
        <dbReference type="EMBL" id="NIH95720.1"/>
    </source>
</evidence>
<organism evidence="3 4">
    <name type="scientific">Mycolicibacterium fluoranthenivorans</name>
    <dbReference type="NCBI Taxonomy" id="258505"/>
    <lineage>
        <taxon>Bacteria</taxon>
        <taxon>Bacillati</taxon>
        <taxon>Actinomycetota</taxon>
        <taxon>Actinomycetes</taxon>
        <taxon>Mycobacteriales</taxon>
        <taxon>Mycobacteriaceae</taxon>
        <taxon>Mycolicibacterium</taxon>
    </lineage>
</organism>
<dbReference type="SUPFAM" id="SSF56563">
    <property type="entry name" value="Major capsid protein gp5"/>
    <property type="match status" value="1"/>
</dbReference>
<evidence type="ECO:0000313" key="4">
    <source>
        <dbReference type="Proteomes" id="UP000547444"/>
    </source>
</evidence>
<feature type="domain" description="Phage capsid-like C-terminal" evidence="2">
    <location>
        <begin position="105"/>
        <end position="391"/>
    </location>
</feature>
<dbReference type="AlphaFoldDB" id="A0A7X5TZR4"/>
<evidence type="ECO:0000256" key="1">
    <source>
        <dbReference type="ARBA" id="ARBA00004328"/>
    </source>
</evidence>
<reference evidence="3 4" key="1">
    <citation type="submission" date="2020-03" db="EMBL/GenBank/DDBJ databases">
        <title>Sequencing the genomes of 1000 actinobacteria strains.</title>
        <authorList>
            <person name="Klenk H.-P."/>
        </authorList>
    </citation>
    <scope>NUCLEOTIDE SEQUENCE [LARGE SCALE GENOMIC DNA]</scope>
    <source>
        <strain evidence="3 4">DSM 44556</strain>
    </source>
</reference>
<protein>
    <submittedName>
        <fullName evidence="3">HK97 family phage major capsid protein</fullName>
    </submittedName>
</protein>
<evidence type="ECO:0000259" key="2">
    <source>
        <dbReference type="Pfam" id="PF05065"/>
    </source>
</evidence>
<accession>A0A7X5TZR4</accession>
<sequence>MTIEQIIAKLQAIMAEGETRSLTDEEVTEYETLEGQLKAAQKTQELRSRTAAYVAPNASLAAGVHVASPKVDNTLDQAFEALVRSGHANADVTELRAQGSTGSAGGYTIPETMRNTITNRLKAFGGVANAVETITTGTGEPIRWPTIDDTANSGVIAAEGAAPASGGADLVFGEKTLGAFKYTAPGASQLPLRVSLELLRDSATNIEDLVFSKLSERIARKQATDFVNGAGTTLPFGIATGTAVATNTFDNAAPTYADLLSVVHQIDPAYRDGASWTFNDYTLSLIEGIVDLNGRPLLNNAADGINVGRSNQYLLGYPVVIDQAWANYADAGTNKFGAFGNLKAGYIIRRVQDLTLIVNPYSRANEGQVEYTLQAWADGTVQDSYAFRVLQNEVS</sequence>
<gene>
    <name evidence="3" type="ORF">FHU31_002676</name>
</gene>
<dbReference type="InterPro" id="IPR024455">
    <property type="entry name" value="Phage_capsid"/>
</dbReference>
<keyword evidence="4" id="KW-1185">Reference proteome</keyword>
<dbReference type="NCBIfam" id="TIGR01554">
    <property type="entry name" value="major_cap_HK97"/>
    <property type="match status" value="1"/>
</dbReference>